<accession>A0ABQ2UYE6</accession>
<feature type="region of interest" description="Disordered" evidence="1">
    <location>
        <begin position="43"/>
        <end position="100"/>
    </location>
</feature>
<gene>
    <name evidence="3" type="ORF">GCM10010211_25430</name>
</gene>
<evidence type="ECO:0000256" key="2">
    <source>
        <dbReference type="SAM" id="SignalP"/>
    </source>
</evidence>
<keyword evidence="4" id="KW-1185">Reference proteome</keyword>
<reference evidence="4" key="1">
    <citation type="journal article" date="2019" name="Int. J. Syst. Evol. Microbiol.">
        <title>The Global Catalogue of Microorganisms (GCM) 10K type strain sequencing project: providing services to taxonomists for standard genome sequencing and annotation.</title>
        <authorList>
            <consortium name="The Broad Institute Genomics Platform"/>
            <consortium name="The Broad Institute Genome Sequencing Center for Infectious Disease"/>
            <person name="Wu L."/>
            <person name="Ma J."/>
        </authorList>
    </citation>
    <scope>NUCLEOTIDE SEQUENCE [LARGE SCALE GENOMIC DNA]</scope>
    <source>
        <strain evidence="4">JCM 3399</strain>
    </source>
</reference>
<dbReference type="EMBL" id="BMRP01000007">
    <property type="protein sequence ID" value="GGU59430.1"/>
    <property type="molecule type" value="Genomic_DNA"/>
</dbReference>
<organism evidence="3 4">
    <name type="scientific">Streptomyces albospinus</name>
    <dbReference type="NCBI Taxonomy" id="285515"/>
    <lineage>
        <taxon>Bacteria</taxon>
        <taxon>Bacillati</taxon>
        <taxon>Actinomycetota</taxon>
        <taxon>Actinomycetes</taxon>
        <taxon>Kitasatosporales</taxon>
        <taxon>Streptomycetaceae</taxon>
        <taxon>Streptomyces</taxon>
    </lineage>
</organism>
<dbReference type="Proteomes" id="UP000654471">
    <property type="component" value="Unassembled WGS sequence"/>
</dbReference>
<dbReference type="RefSeq" id="WP_189299434.1">
    <property type="nucleotide sequence ID" value="NZ_BMRP01000007.1"/>
</dbReference>
<comment type="caution">
    <text evidence="3">The sequence shown here is derived from an EMBL/GenBank/DDBJ whole genome shotgun (WGS) entry which is preliminary data.</text>
</comment>
<evidence type="ECO:0008006" key="5">
    <source>
        <dbReference type="Google" id="ProtNLM"/>
    </source>
</evidence>
<dbReference type="Pfam" id="PF19871">
    <property type="entry name" value="DUF6344"/>
    <property type="match status" value="1"/>
</dbReference>
<feature type="signal peptide" evidence="2">
    <location>
        <begin position="1"/>
        <end position="28"/>
    </location>
</feature>
<protein>
    <recommendedName>
        <fullName evidence="5">Secreted protein</fullName>
    </recommendedName>
</protein>
<name>A0ABQ2UYE6_9ACTN</name>
<evidence type="ECO:0000313" key="4">
    <source>
        <dbReference type="Proteomes" id="UP000654471"/>
    </source>
</evidence>
<sequence>MAATKVMKFWAACLAVLGKLLASLGVSAAASAARRDAAIYERTLGSTDPGPATPKAVTGNEPDHDPAVTPAAEPVRPLVPAARTAPRYGQSGSVRLMHPLPSLPPTIKQRIGAEAHGSSPTSRTARTRVFAGSAPLYSAPADAALHGGSAPVTPLIPAARDRSHNARAV</sequence>
<feature type="chain" id="PRO_5046026370" description="Secreted protein" evidence="2">
    <location>
        <begin position="29"/>
        <end position="169"/>
    </location>
</feature>
<keyword evidence="2" id="KW-0732">Signal</keyword>
<dbReference type="InterPro" id="IPR045925">
    <property type="entry name" value="DUF6344"/>
</dbReference>
<evidence type="ECO:0000256" key="1">
    <source>
        <dbReference type="SAM" id="MobiDB-lite"/>
    </source>
</evidence>
<evidence type="ECO:0000313" key="3">
    <source>
        <dbReference type="EMBL" id="GGU59430.1"/>
    </source>
</evidence>
<proteinExistence type="predicted"/>